<dbReference type="KEGG" id="meiy:MIN45_P2036"/>
<keyword evidence="2" id="KW-0533">Nickel</keyword>
<evidence type="ECO:0000256" key="6">
    <source>
        <dbReference type="ARBA" id="ARBA00022833"/>
    </source>
</evidence>
<dbReference type="EMBL" id="AP024718">
    <property type="protein sequence ID" value="BCX89663.1"/>
    <property type="molecule type" value="Genomic_DNA"/>
</dbReference>
<dbReference type="NCBIfam" id="TIGR00073">
    <property type="entry name" value="hypB"/>
    <property type="match status" value="1"/>
</dbReference>
<evidence type="ECO:0000256" key="4">
    <source>
        <dbReference type="ARBA" id="ARBA00022741"/>
    </source>
</evidence>
<organism evidence="10 11">
    <name type="scientific">Methylomarinovum tepidoasis</name>
    <dbReference type="NCBI Taxonomy" id="2840183"/>
    <lineage>
        <taxon>Bacteria</taxon>
        <taxon>Pseudomonadati</taxon>
        <taxon>Pseudomonadota</taxon>
        <taxon>Gammaproteobacteria</taxon>
        <taxon>Methylococcales</taxon>
        <taxon>Methylothermaceae</taxon>
        <taxon>Methylomarinovum</taxon>
    </lineage>
</organism>
<dbReference type="GO" id="GO:0005525">
    <property type="term" value="F:GTP binding"/>
    <property type="evidence" value="ECO:0007669"/>
    <property type="project" value="UniProtKB-KW"/>
</dbReference>
<gene>
    <name evidence="10" type="ORF">MIN45_P2036</name>
</gene>
<dbReference type="CDD" id="cd05390">
    <property type="entry name" value="HypB"/>
    <property type="match status" value="1"/>
</dbReference>
<evidence type="ECO:0000313" key="10">
    <source>
        <dbReference type="EMBL" id="BCX89663.1"/>
    </source>
</evidence>
<evidence type="ECO:0000256" key="3">
    <source>
        <dbReference type="ARBA" id="ARBA00022723"/>
    </source>
</evidence>
<keyword evidence="5" id="KW-0378">Hydrolase</keyword>
<dbReference type="InterPro" id="IPR027417">
    <property type="entry name" value="P-loop_NTPase"/>
</dbReference>
<dbReference type="PIRSF" id="PIRSF005624">
    <property type="entry name" value="Ni-bind_GTPase"/>
    <property type="match status" value="1"/>
</dbReference>
<name>A0AAU9CHA5_9GAMM</name>
<evidence type="ECO:0000256" key="8">
    <source>
        <dbReference type="ARBA" id="ARBA00035238"/>
    </source>
</evidence>
<dbReference type="AlphaFoldDB" id="A0AAU9CHA5"/>
<dbReference type="Gene3D" id="3.40.50.300">
    <property type="entry name" value="P-loop containing nucleotide triphosphate hydrolases"/>
    <property type="match status" value="1"/>
</dbReference>
<dbReference type="GO" id="GO:0016151">
    <property type="term" value="F:nickel cation binding"/>
    <property type="evidence" value="ECO:0007669"/>
    <property type="project" value="InterPro"/>
</dbReference>
<keyword evidence="6" id="KW-0862">Zinc</keyword>
<evidence type="ECO:0000256" key="5">
    <source>
        <dbReference type="ARBA" id="ARBA00022801"/>
    </source>
</evidence>
<dbReference type="InterPro" id="IPR004392">
    <property type="entry name" value="Hyd_mat_HypB"/>
</dbReference>
<proteinExistence type="inferred from homology"/>
<dbReference type="InterPro" id="IPR003495">
    <property type="entry name" value="CobW/HypB/UreG_nucleotide-bd"/>
</dbReference>
<sequence>MCATCGCHARASEESPTRVRVEKDLLAKNDRHAAANRKWLADREVTMVNLMASPGAGKTSLLVQTLEDLQAEMPFAVIEGDQQTSLDAHRIRACGVPAVQINTGRGCHLDAHQVGHALADLDPAPGSVVWVENVGNLVCPAGFDLGEHARVVLLSVTEGDDKPLKYPHMFHSADLVVLTKTDLLPYVDFDVDRCIDHARRLRPGVPVLQVSVKSGEGMAQWYGWLRAQRPVPAAEVG</sequence>
<dbReference type="SUPFAM" id="SSF52540">
    <property type="entry name" value="P-loop containing nucleoside triphosphate hydrolases"/>
    <property type="match status" value="1"/>
</dbReference>
<protein>
    <recommendedName>
        <fullName evidence="8">Hydrogenase maturation factor HypB</fullName>
    </recommendedName>
</protein>
<feature type="domain" description="CobW/HypB/UreG nucleotide-binding" evidence="9">
    <location>
        <begin position="48"/>
        <end position="208"/>
    </location>
</feature>
<dbReference type="PANTHER" id="PTHR30134:SF2">
    <property type="entry name" value="HYDROGENASE MATURATION FACTOR HYPB"/>
    <property type="match status" value="1"/>
</dbReference>
<dbReference type="GO" id="GO:0008270">
    <property type="term" value="F:zinc ion binding"/>
    <property type="evidence" value="ECO:0007669"/>
    <property type="project" value="TreeGrafter"/>
</dbReference>
<dbReference type="Proteomes" id="UP001321450">
    <property type="component" value="Chromosome"/>
</dbReference>
<keyword evidence="3" id="KW-0479">Metal-binding</keyword>
<keyword evidence="11" id="KW-1185">Reference proteome</keyword>
<evidence type="ECO:0000259" key="9">
    <source>
        <dbReference type="Pfam" id="PF02492"/>
    </source>
</evidence>
<dbReference type="GO" id="GO:0051604">
    <property type="term" value="P:protein maturation"/>
    <property type="evidence" value="ECO:0007669"/>
    <property type="project" value="InterPro"/>
</dbReference>
<comment type="similarity">
    <text evidence="1">Belongs to the SIMIBI class G3E GTPase family. HypB/HupM subfamily.</text>
</comment>
<evidence type="ECO:0000313" key="11">
    <source>
        <dbReference type="Proteomes" id="UP001321450"/>
    </source>
</evidence>
<evidence type="ECO:0000256" key="1">
    <source>
        <dbReference type="ARBA" id="ARBA00006211"/>
    </source>
</evidence>
<evidence type="ECO:0000256" key="2">
    <source>
        <dbReference type="ARBA" id="ARBA00022596"/>
    </source>
</evidence>
<dbReference type="GO" id="GO:0003924">
    <property type="term" value="F:GTPase activity"/>
    <property type="evidence" value="ECO:0007669"/>
    <property type="project" value="InterPro"/>
</dbReference>
<evidence type="ECO:0000256" key="7">
    <source>
        <dbReference type="ARBA" id="ARBA00023134"/>
    </source>
</evidence>
<dbReference type="Pfam" id="PF02492">
    <property type="entry name" value="cobW"/>
    <property type="match status" value="1"/>
</dbReference>
<accession>A0AAU9CHA5</accession>
<keyword evidence="4" id="KW-0547">Nucleotide-binding</keyword>
<keyword evidence="7" id="KW-0342">GTP-binding</keyword>
<reference evidence="11" key="1">
    <citation type="journal article" date="2024" name="Int. J. Syst. Evol. Microbiol.">
        <title>Methylomarinovum tepidoasis sp. nov., a moderately thermophilic methanotroph of the family Methylothermaceae isolated from a deep-sea hydrothermal field.</title>
        <authorList>
            <person name="Hirayama H."/>
            <person name="Takaki Y."/>
            <person name="Abe M."/>
            <person name="Miyazaki M."/>
            <person name="Uematsu K."/>
            <person name="Matsui Y."/>
            <person name="Takai K."/>
        </authorList>
    </citation>
    <scope>NUCLEOTIDE SEQUENCE [LARGE SCALE GENOMIC DNA]</scope>
    <source>
        <strain evidence="11">IN45</strain>
    </source>
</reference>
<dbReference type="PANTHER" id="PTHR30134">
    <property type="entry name" value="HYDROGENASE PROTEIN ASSEMBLY PROTEIN, NICKEL CHAPERONE"/>
    <property type="match status" value="1"/>
</dbReference>